<evidence type="ECO:0000313" key="3">
    <source>
        <dbReference type="Proteomes" id="UP000509510"/>
    </source>
</evidence>
<keyword evidence="3" id="KW-1185">Reference proteome</keyword>
<sequence length="72" mass="7463">MVAPHGHHSDRSFCSYGPGPKRGNSGFGTAPIPSPVDGSVPKRSLKAAICNWLDSMRRPPANVGPAGERGPA</sequence>
<gene>
    <name evidence="2" type="ORF">TRUGW13939_06388</name>
</gene>
<feature type="region of interest" description="Disordered" evidence="1">
    <location>
        <begin position="1"/>
        <end position="40"/>
    </location>
</feature>
<dbReference type="EMBL" id="CP055900">
    <property type="protein sequence ID" value="QKX59256.1"/>
    <property type="molecule type" value="Genomic_DNA"/>
</dbReference>
<dbReference type="RefSeq" id="XP_035345434.1">
    <property type="nucleotide sequence ID" value="XM_035489541.1"/>
</dbReference>
<evidence type="ECO:0000256" key="1">
    <source>
        <dbReference type="SAM" id="MobiDB-lite"/>
    </source>
</evidence>
<dbReference type="Proteomes" id="UP000509510">
    <property type="component" value="Chromosome III"/>
</dbReference>
<reference evidence="3" key="1">
    <citation type="submission" date="2020-06" db="EMBL/GenBank/DDBJ databases">
        <title>A chromosome-scale genome assembly of Talaromyces rugulosus W13939.</title>
        <authorList>
            <person name="Wang B."/>
            <person name="Guo L."/>
            <person name="Ye K."/>
            <person name="Wang L."/>
        </authorList>
    </citation>
    <scope>NUCLEOTIDE SEQUENCE [LARGE SCALE GENOMIC DNA]</scope>
    <source>
        <strain evidence="3">W13939</strain>
    </source>
</reference>
<accession>A0A7H8QZR4</accession>
<name>A0A7H8QZR4_TALRU</name>
<dbReference type="AlphaFoldDB" id="A0A7H8QZR4"/>
<proteinExistence type="predicted"/>
<dbReference type="GeneID" id="55993883"/>
<protein>
    <submittedName>
        <fullName evidence="2">Uncharacterized protein</fullName>
    </submittedName>
</protein>
<evidence type="ECO:0000313" key="2">
    <source>
        <dbReference type="EMBL" id="QKX59256.1"/>
    </source>
</evidence>
<organism evidence="2 3">
    <name type="scientific">Talaromyces rugulosus</name>
    <name type="common">Penicillium rugulosum</name>
    <dbReference type="NCBI Taxonomy" id="121627"/>
    <lineage>
        <taxon>Eukaryota</taxon>
        <taxon>Fungi</taxon>
        <taxon>Dikarya</taxon>
        <taxon>Ascomycota</taxon>
        <taxon>Pezizomycotina</taxon>
        <taxon>Eurotiomycetes</taxon>
        <taxon>Eurotiomycetidae</taxon>
        <taxon>Eurotiales</taxon>
        <taxon>Trichocomaceae</taxon>
        <taxon>Talaromyces</taxon>
        <taxon>Talaromyces sect. Islandici</taxon>
    </lineage>
</organism>
<dbReference type="KEGG" id="trg:TRUGW13939_06388"/>